<feature type="transmembrane region" description="Helical" evidence="8">
    <location>
        <begin position="672"/>
        <end position="692"/>
    </location>
</feature>
<dbReference type="InterPro" id="IPR050297">
    <property type="entry name" value="LipidA_mod_glycosyltrf_83"/>
</dbReference>
<keyword evidence="7 8" id="KW-0472">Membrane</keyword>
<dbReference type="RefSeq" id="WP_163697650.1">
    <property type="nucleotide sequence ID" value="NZ_QXHD01000004.1"/>
</dbReference>
<keyword evidence="6 8" id="KW-1133">Transmembrane helix</keyword>
<evidence type="ECO:0000256" key="4">
    <source>
        <dbReference type="ARBA" id="ARBA00022679"/>
    </source>
</evidence>
<organism evidence="10 11">
    <name type="scientific">Adonisia turfae CCMR0081</name>
    <dbReference type="NCBI Taxonomy" id="2292702"/>
    <lineage>
        <taxon>Bacteria</taxon>
        <taxon>Bacillati</taxon>
        <taxon>Cyanobacteriota</taxon>
        <taxon>Adonisia</taxon>
        <taxon>Adonisia turfae</taxon>
    </lineage>
</organism>
<feature type="transmembrane region" description="Helical" evidence="8">
    <location>
        <begin position="937"/>
        <end position="955"/>
    </location>
</feature>
<name>A0A6M0RHV2_9CYAN</name>
<gene>
    <name evidence="10" type="ORF">DXZ20_08675</name>
</gene>
<evidence type="ECO:0000313" key="10">
    <source>
        <dbReference type="EMBL" id="NEZ55745.1"/>
    </source>
</evidence>
<keyword evidence="3" id="KW-0328">Glycosyltransferase</keyword>
<dbReference type="GO" id="GO:0005886">
    <property type="term" value="C:plasma membrane"/>
    <property type="evidence" value="ECO:0007669"/>
    <property type="project" value="UniProtKB-SubCell"/>
</dbReference>
<feature type="transmembrane region" description="Helical" evidence="8">
    <location>
        <begin position="558"/>
        <end position="575"/>
    </location>
</feature>
<accession>A0A6M0RHV2</accession>
<keyword evidence="4 10" id="KW-0808">Transferase</keyword>
<comment type="caution">
    <text evidence="10">The sequence shown here is derived from an EMBL/GenBank/DDBJ whole genome shotgun (WGS) entry which is preliminary data.</text>
</comment>
<feature type="transmembrane region" description="Helical" evidence="8">
    <location>
        <begin position="751"/>
        <end position="784"/>
    </location>
</feature>
<dbReference type="InterPro" id="IPR008979">
    <property type="entry name" value="Galactose-bd-like_sf"/>
</dbReference>
<keyword evidence="2" id="KW-1003">Cell membrane</keyword>
<feature type="transmembrane region" description="Helical" evidence="8">
    <location>
        <begin position="796"/>
        <end position="816"/>
    </location>
</feature>
<reference evidence="10 11" key="1">
    <citation type="journal article" date="2020" name="Microb. Ecol.">
        <title>Ecogenomics of the Marine Benthic Filamentous Cyanobacterium Adonisia.</title>
        <authorList>
            <person name="Walter J.M."/>
            <person name="Coutinho F.H."/>
            <person name="Leomil L."/>
            <person name="Hargreaves P.I."/>
            <person name="Campeao M.E."/>
            <person name="Vieira V.V."/>
            <person name="Silva B.S."/>
            <person name="Fistarol G.O."/>
            <person name="Salomon P.S."/>
            <person name="Sawabe T."/>
            <person name="Mino S."/>
            <person name="Hosokawa M."/>
            <person name="Miyashita H."/>
            <person name="Maruyama F."/>
            <person name="van Verk M.C."/>
            <person name="Dutilh B.E."/>
            <person name="Thompson C.C."/>
            <person name="Thompson F.L."/>
        </authorList>
    </citation>
    <scope>NUCLEOTIDE SEQUENCE [LARGE SCALE GENOMIC DNA]</scope>
    <source>
        <strain evidence="10 11">CCMR0081</strain>
    </source>
</reference>
<dbReference type="Pfam" id="PF13231">
    <property type="entry name" value="PMT_2"/>
    <property type="match status" value="1"/>
</dbReference>
<dbReference type="EMBL" id="QXHD01000004">
    <property type="protein sequence ID" value="NEZ55745.1"/>
    <property type="molecule type" value="Genomic_DNA"/>
</dbReference>
<dbReference type="GO" id="GO:0009103">
    <property type="term" value="P:lipopolysaccharide biosynthetic process"/>
    <property type="evidence" value="ECO:0007669"/>
    <property type="project" value="UniProtKB-ARBA"/>
</dbReference>
<dbReference type="PANTHER" id="PTHR33908">
    <property type="entry name" value="MANNOSYLTRANSFERASE YKCB-RELATED"/>
    <property type="match status" value="1"/>
</dbReference>
<feature type="transmembrane region" description="Helical" evidence="8">
    <location>
        <begin position="512"/>
        <end position="527"/>
    </location>
</feature>
<dbReference type="Proteomes" id="UP000481033">
    <property type="component" value="Unassembled WGS sequence"/>
</dbReference>
<evidence type="ECO:0000259" key="9">
    <source>
        <dbReference type="Pfam" id="PF13231"/>
    </source>
</evidence>
<dbReference type="Gene3D" id="2.60.120.260">
    <property type="entry name" value="Galactose-binding domain-like"/>
    <property type="match status" value="2"/>
</dbReference>
<evidence type="ECO:0000256" key="6">
    <source>
        <dbReference type="ARBA" id="ARBA00022989"/>
    </source>
</evidence>
<feature type="transmembrane region" description="Helical" evidence="8">
    <location>
        <begin position="445"/>
        <end position="464"/>
    </location>
</feature>
<keyword evidence="11" id="KW-1185">Reference proteome</keyword>
<evidence type="ECO:0000256" key="2">
    <source>
        <dbReference type="ARBA" id="ARBA00022475"/>
    </source>
</evidence>
<feature type="transmembrane region" description="Helical" evidence="8">
    <location>
        <begin position="876"/>
        <end position="899"/>
    </location>
</feature>
<dbReference type="GO" id="GO:0016763">
    <property type="term" value="F:pentosyltransferase activity"/>
    <property type="evidence" value="ECO:0007669"/>
    <property type="project" value="TreeGrafter"/>
</dbReference>
<feature type="domain" description="Glycosyltransferase RgtA/B/C/D-like" evidence="9">
    <location>
        <begin position="652"/>
        <end position="808"/>
    </location>
</feature>
<feature type="transmembrane region" description="Helical" evidence="8">
    <location>
        <begin position="725"/>
        <end position="745"/>
    </location>
</feature>
<dbReference type="AlphaFoldDB" id="A0A6M0RHV2"/>
<feature type="transmembrane region" description="Helical" evidence="8">
    <location>
        <begin position="595"/>
        <end position="615"/>
    </location>
</feature>
<keyword evidence="5 8" id="KW-0812">Transmembrane</keyword>
<dbReference type="InterPro" id="IPR038731">
    <property type="entry name" value="RgtA/B/C-like"/>
</dbReference>
<evidence type="ECO:0000256" key="1">
    <source>
        <dbReference type="ARBA" id="ARBA00004651"/>
    </source>
</evidence>
<evidence type="ECO:0000313" key="11">
    <source>
        <dbReference type="Proteomes" id="UP000481033"/>
    </source>
</evidence>
<evidence type="ECO:0000256" key="8">
    <source>
        <dbReference type="SAM" id="Phobius"/>
    </source>
</evidence>
<feature type="transmembrane region" description="Helical" evidence="8">
    <location>
        <begin position="905"/>
        <end position="925"/>
    </location>
</feature>
<feature type="transmembrane region" description="Helical" evidence="8">
    <location>
        <begin position="470"/>
        <end position="491"/>
    </location>
</feature>
<sequence>MSKRWLAVLLLLGCLWGSLGFSIWRPSTGPLTPVHWSPDVQWITSPAPSHRFYTRHTFYGPESVQAAWVRISADDDFVFNINGRQSVIRENGALNSPKGLAYRRKVPLQEFNETLPYAAKTGLNYVMASSPDWKISVYLDLTNYVRAGKNVIAIEVQKGTKSPRIAVEGQVLPEKEFSPINLSTGATPWKMATLAENRSAVRWFHLEFDDTEWPQALALGPVHETTYTRLSQRLFDQPVHGSWITTSAPWLYQTWQVPHHATRSVLRYAAIGEPAVFINDRLVDIQSSTQGKQLRMFDVTAYVKPGKNIVAVHLNQPVDDTWTQDTDEEPPSIFADAWAESNQGEVPLTQSGGSAWARDIGNESLSVFLDAWAESDQGEILSAVHTDGDWHGGVSLHEKNQSSLLTDTPVVIVRQVMGQEFIHHFLGHPFLQCIGWYVGHQLMWWWLGCGVSFALAWGVGHLWLRGSSGSLVAGAEVLLPSLVLLMGMTLLKHRHGEGAWGIWFAQPGSDRTLLLGSLLVLLLSLISRDCPRWQRYGITVGTSALGLGLLFSQSMPPWLIFIILGGLVITIRWQLLSQLEDLSSKLLATLETGPAWQRSTVLGSIVFIGFCLRLYRLTKEDLDSDENTSYDATRGILRTGSPLATSGIWYTRGPIFHYLLALWLRLVGDSIFNARFFSVMFGTGVLVLVFLITRRVTGRVWIALVVTLILALNPWEIWYSRFIRFYQMVQFTTLLALWAFIRGFIDRGGRFYQYVFFIALTATLLIQEVSLTITPGFLLGYLCFAPRFRWQADWRLWLNAIMVMIIFAYDIIFFKIKCLTPWTALSASTSSYLKPHLLNVTGFLACFFVGPNRLEILYTAFFLVGAIYFLRRQAGLVLYLFSFVLLNLLVLTLLTYQIAERYAYSVYPLFIMLSVYSAISISQGLIHTIKQGRFQHFPVHGLVSLCLVLLLISNLELGRIAQSYSQAIGRHNTEIFEYIRDHRQPGDVIISPTPSFGPITIGPVDYFLMGTWFFDATYWRDGRLLDRWGGGVVISNLDQLERILETSPRVWIHVDDARQSRLSAQMLEYIQTTGKPVYDSFGTSLRLWDPADGWIPHTPEQGRDLGAY</sequence>
<protein>
    <submittedName>
        <fullName evidence="10">Phospholipid carrier-dependent glycosyltransferase</fullName>
    </submittedName>
</protein>
<dbReference type="PANTHER" id="PTHR33908:SF11">
    <property type="entry name" value="MEMBRANE PROTEIN"/>
    <property type="match status" value="1"/>
</dbReference>
<evidence type="ECO:0000256" key="7">
    <source>
        <dbReference type="ARBA" id="ARBA00023136"/>
    </source>
</evidence>
<feature type="transmembrane region" description="Helical" evidence="8">
    <location>
        <begin position="836"/>
        <end position="869"/>
    </location>
</feature>
<dbReference type="SUPFAM" id="SSF49785">
    <property type="entry name" value="Galactose-binding domain-like"/>
    <property type="match status" value="1"/>
</dbReference>
<feature type="transmembrane region" description="Helical" evidence="8">
    <location>
        <begin position="698"/>
        <end position="718"/>
    </location>
</feature>
<evidence type="ECO:0000256" key="3">
    <source>
        <dbReference type="ARBA" id="ARBA00022676"/>
    </source>
</evidence>
<evidence type="ECO:0000256" key="5">
    <source>
        <dbReference type="ARBA" id="ARBA00022692"/>
    </source>
</evidence>
<comment type="subcellular location">
    <subcellularLocation>
        <location evidence="1">Cell membrane</location>
        <topology evidence="1">Multi-pass membrane protein</topology>
    </subcellularLocation>
</comment>
<proteinExistence type="predicted"/>